<proteinExistence type="predicted"/>
<dbReference type="OrthoDB" id="10616988at2759"/>
<reference evidence="1 2" key="1">
    <citation type="submission" date="2017-01" db="EMBL/GenBank/DDBJ databases">
        <authorList>
            <person name="Mah S.A."/>
            <person name="Swanson W.J."/>
            <person name="Moy G.W."/>
            <person name="Vacquier V.D."/>
        </authorList>
    </citation>
    <scope>NUCLEOTIDE SEQUENCE [LARGE SCALE GENOMIC DNA]</scope>
    <source>
        <strain evidence="1 2">GSMNP</strain>
    </source>
</reference>
<dbReference type="PROSITE" id="PS00414">
    <property type="entry name" value="PROFILIN"/>
    <property type="match status" value="1"/>
</dbReference>
<dbReference type="Proteomes" id="UP000187283">
    <property type="component" value="Unassembled WGS sequence"/>
</dbReference>
<keyword evidence="2" id="KW-1185">Reference proteome</keyword>
<dbReference type="GO" id="GO:0003779">
    <property type="term" value="F:actin binding"/>
    <property type="evidence" value="ECO:0007669"/>
    <property type="project" value="InterPro"/>
</dbReference>
<protein>
    <submittedName>
        <fullName evidence="1">Uncharacterized protein</fullName>
    </submittedName>
</protein>
<dbReference type="EMBL" id="LSSN01002224">
    <property type="protein sequence ID" value="OMJ16794.1"/>
    <property type="molecule type" value="Genomic_DNA"/>
</dbReference>
<evidence type="ECO:0000313" key="1">
    <source>
        <dbReference type="EMBL" id="OMJ16794.1"/>
    </source>
</evidence>
<comment type="caution">
    <text evidence="1">The sequence shown here is derived from an EMBL/GenBank/DDBJ whole genome shotgun (WGS) entry which is preliminary data.</text>
</comment>
<sequence>MSWNQIADFHIRATRVIVDRSLRTFWITWNIRFQGEHELHIHEYVWGPTTITHSKSLESVKTSKSDVPINNECPFDDESWVFQKFMF</sequence>
<evidence type="ECO:0000313" key="2">
    <source>
        <dbReference type="Proteomes" id="UP000187283"/>
    </source>
</evidence>
<organism evidence="1 2">
    <name type="scientific">Smittium culicis</name>
    <dbReference type="NCBI Taxonomy" id="133412"/>
    <lineage>
        <taxon>Eukaryota</taxon>
        <taxon>Fungi</taxon>
        <taxon>Fungi incertae sedis</taxon>
        <taxon>Zoopagomycota</taxon>
        <taxon>Kickxellomycotina</taxon>
        <taxon>Harpellomycetes</taxon>
        <taxon>Harpellales</taxon>
        <taxon>Legeriomycetaceae</taxon>
        <taxon>Smittium</taxon>
    </lineage>
</organism>
<dbReference type="InterPro" id="IPR027310">
    <property type="entry name" value="Profilin_CS"/>
</dbReference>
<dbReference type="AlphaFoldDB" id="A0A1R1XQB6"/>
<gene>
    <name evidence="1" type="ORF">AYI70_g6378</name>
</gene>
<accession>A0A1R1XQB6</accession>
<name>A0A1R1XQB6_9FUNG</name>